<dbReference type="NCBIfam" id="TIGR00230">
    <property type="entry name" value="sfsA"/>
    <property type="match status" value="1"/>
</dbReference>
<dbReference type="Proteomes" id="UP000698963">
    <property type="component" value="Unassembled WGS sequence"/>
</dbReference>
<sequence length="240" mass="26457">MSEPVLRYPGPCRVARLLRREKRFFVFVELDGREVAAHTNNTGTMLGLLRPGSPVLLSPASNPARKLSWTVEALGLPDRGGFFWVGVNTSVPNRLLSALFESGLLPWAEGYTTLRREAVRGESRLDGVFRGEGLPDLWVECKNVTLVEDGAAAFPDAVTVRGAKHLRTLMEIRAAGERAAMLYIIQRPDGACFSAADYVDSAYAEALHEAVECGVEVYPVVVHIREDGIHYGCVLEYKRV</sequence>
<evidence type="ECO:0000313" key="5">
    <source>
        <dbReference type="Proteomes" id="UP000698963"/>
    </source>
</evidence>
<evidence type="ECO:0000259" key="3">
    <source>
        <dbReference type="Pfam" id="PF17746"/>
    </source>
</evidence>
<reference evidence="4" key="1">
    <citation type="journal article" date="2021" name="PeerJ">
        <title>Extensive microbial diversity within the chicken gut microbiome revealed by metagenomics and culture.</title>
        <authorList>
            <person name="Gilroy R."/>
            <person name="Ravi A."/>
            <person name="Getino M."/>
            <person name="Pursley I."/>
            <person name="Horton D.L."/>
            <person name="Alikhan N.F."/>
            <person name="Baker D."/>
            <person name="Gharbi K."/>
            <person name="Hall N."/>
            <person name="Watson M."/>
            <person name="Adriaenssens E.M."/>
            <person name="Foster-Nyarko E."/>
            <person name="Jarju S."/>
            <person name="Secka A."/>
            <person name="Antonio M."/>
            <person name="Oren A."/>
            <person name="Chaudhuri R.R."/>
            <person name="La Ragione R."/>
            <person name="Hildebrand F."/>
            <person name="Pallen M.J."/>
        </authorList>
    </citation>
    <scope>NUCLEOTIDE SEQUENCE</scope>
    <source>
        <strain evidence="4">ChiGjej2B2-19336</strain>
    </source>
</reference>
<dbReference type="Pfam" id="PF03749">
    <property type="entry name" value="SfsA"/>
    <property type="match status" value="1"/>
</dbReference>
<accession>A0A921AXM3</accession>
<reference evidence="4" key="2">
    <citation type="submission" date="2021-09" db="EMBL/GenBank/DDBJ databases">
        <authorList>
            <person name="Gilroy R."/>
        </authorList>
    </citation>
    <scope>NUCLEOTIDE SEQUENCE</scope>
    <source>
        <strain evidence="4">ChiGjej2B2-19336</strain>
    </source>
</reference>
<dbReference type="CDD" id="cd22359">
    <property type="entry name" value="SfsA-like_bacterial"/>
    <property type="match status" value="1"/>
</dbReference>
<dbReference type="InterPro" id="IPR041465">
    <property type="entry name" value="SfsA_N"/>
</dbReference>
<dbReference type="PANTHER" id="PTHR30545">
    <property type="entry name" value="SUGAR FERMENTATION STIMULATION PROTEIN A"/>
    <property type="match status" value="1"/>
</dbReference>
<dbReference type="Pfam" id="PF17746">
    <property type="entry name" value="SfsA_N"/>
    <property type="match status" value="1"/>
</dbReference>
<feature type="domain" description="SfsA N-terminal OB" evidence="3">
    <location>
        <begin position="18"/>
        <end position="77"/>
    </location>
</feature>
<evidence type="ECO:0000259" key="2">
    <source>
        <dbReference type="Pfam" id="PF03749"/>
    </source>
</evidence>
<protein>
    <recommendedName>
        <fullName evidence="1">Sugar fermentation stimulation protein homolog</fullName>
    </recommendedName>
</protein>
<dbReference type="PANTHER" id="PTHR30545:SF2">
    <property type="entry name" value="SUGAR FERMENTATION STIMULATION PROTEIN A"/>
    <property type="match status" value="1"/>
</dbReference>
<dbReference type="InterPro" id="IPR005224">
    <property type="entry name" value="SfsA"/>
</dbReference>
<dbReference type="InterPro" id="IPR040452">
    <property type="entry name" value="SfsA_C"/>
</dbReference>
<dbReference type="HAMAP" id="MF_00095">
    <property type="entry name" value="SfsA"/>
    <property type="match status" value="1"/>
</dbReference>
<dbReference type="AlphaFoldDB" id="A0A921AXM3"/>
<gene>
    <name evidence="1 4" type="primary">sfsA</name>
    <name evidence="4" type="ORF">K8W16_08990</name>
</gene>
<dbReference type="GO" id="GO:0003677">
    <property type="term" value="F:DNA binding"/>
    <property type="evidence" value="ECO:0007669"/>
    <property type="project" value="InterPro"/>
</dbReference>
<evidence type="ECO:0000313" key="4">
    <source>
        <dbReference type="EMBL" id="HJD97765.1"/>
    </source>
</evidence>
<comment type="similarity">
    <text evidence="1">Belongs to the SfsA family.</text>
</comment>
<dbReference type="EMBL" id="DYZA01000182">
    <property type="protein sequence ID" value="HJD97765.1"/>
    <property type="molecule type" value="Genomic_DNA"/>
</dbReference>
<comment type="caution">
    <text evidence="4">The sequence shown here is derived from an EMBL/GenBank/DDBJ whole genome shotgun (WGS) entry which is preliminary data.</text>
</comment>
<dbReference type="Gene3D" id="2.40.50.580">
    <property type="match status" value="1"/>
</dbReference>
<organism evidence="4 5">
    <name type="scientific">Mailhella massiliensis</name>
    <dbReference type="NCBI Taxonomy" id="1903261"/>
    <lineage>
        <taxon>Bacteria</taxon>
        <taxon>Pseudomonadati</taxon>
        <taxon>Thermodesulfobacteriota</taxon>
        <taxon>Desulfovibrionia</taxon>
        <taxon>Desulfovibrionales</taxon>
        <taxon>Desulfovibrionaceae</taxon>
        <taxon>Mailhella</taxon>
    </lineage>
</organism>
<proteinExistence type="inferred from homology"/>
<feature type="domain" description="Sugar fermentation stimulation protein C-terminal" evidence="2">
    <location>
        <begin position="91"/>
        <end position="227"/>
    </location>
</feature>
<name>A0A921AXM3_9BACT</name>
<evidence type="ECO:0000256" key="1">
    <source>
        <dbReference type="HAMAP-Rule" id="MF_00095"/>
    </source>
</evidence>
<dbReference type="Gene3D" id="3.40.1350.60">
    <property type="match status" value="1"/>
</dbReference>